<reference evidence="2 3" key="1">
    <citation type="submission" date="2017-09" db="EMBL/GenBank/DDBJ databases">
        <authorList>
            <consortium name="International Durum Wheat Genome Sequencing Consortium (IDWGSC)"/>
            <person name="Milanesi L."/>
        </authorList>
    </citation>
    <scope>NUCLEOTIDE SEQUENCE [LARGE SCALE GENOMIC DNA]</scope>
    <source>
        <strain evidence="3">cv. Svevo</strain>
    </source>
</reference>
<feature type="domain" description="Disease resistance protein At4g27190-like leucine-rich repeats" evidence="1">
    <location>
        <begin position="5"/>
        <end position="118"/>
    </location>
</feature>
<evidence type="ECO:0000259" key="1">
    <source>
        <dbReference type="Pfam" id="PF23247"/>
    </source>
</evidence>
<dbReference type="Proteomes" id="UP000324705">
    <property type="component" value="Chromosome 4A"/>
</dbReference>
<evidence type="ECO:0000313" key="2">
    <source>
        <dbReference type="EMBL" id="VAI00169.1"/>
    </source>
</evidence>
<dbReference type="PANTHER" id="PTHR33463">
    <property type="entry name" value="NB-ARC DOMAIN-CONTAINING PROTEIN-RELATED"/>
    <property type="match status" value="1"/>
</dbReference>
<dbReference type="InterPro" id="IPR032675">
    <property type="entry name" value="LRR_dom_sf"/>
</dbReference>
<dbReference type="InterPro" id="IPR057135">
    <property type="entry name" value="At4g27190-like_LRR"/>
</dbReference>
<dbReference type="PANTHER" id="PTHR33463:SF103">
    <property type="entry name" value="NB-ARC DOMAIN-CONTAINING PROTEIN"/>
    <property type="match status" value="1"/>
</dbReference>
<dbReference type="InterPro" id="IPR050905">
    <property type="entry name" value="Plant_NBS-LRR"/>
</dbReference>
<keyword evidence="3" id="KW-1185">Reference proteome</keyword>
<evidence type="ECO:0000313" key="3">
    <source>
        <dbReference type="Proteomes" id="UP000324705"/>
    </source>
</evidence>
<dbReference type="OMA" id="TIQIEYC"/>
<dbReference type="AlphaFoldDB" id="A0A9R0W663"/>
<dbReference type="SUPFAM" id="SSF52047">
    <property type="entry name" value="RNI-like"/>
    <property type="match status" value="1"/>
</dbReference>
<dbReference type="EMBL" id="LT934117">
    <property type="protein sequence ID" value="VAI00169.1"/>
    <property type="molecule type" value="Genomic_DNA"/>
</dbReference>
<protein>
    <recommendedName>
        <fullName evidence="1">Disease resistance protein At4g27190-like leucine-rich repeats domain-containing protein</fullName>
    </recommendedName>
</protein>
<dbReference type="Pfam" id="PF23247">
    <property type="entry name" value="LRR_RPS2"/>
    <property type="match status" value="1"/>
</dbReference>
<sequence length="173" mass="20081">MAYCIWDEGIPYGYGNFCKLQHVYLSNCPRLVFALPISSTMPNLETIQIEYCQNLQYVFPLDDNKNAERLESGVTFEKLKHIKLYHLHMLEQICGARIITAPALETISLRDCWGLRQLPAVSSQGPKLVVDCEKDWWGKLEWDGLEYDHEPSLFKTRHSAYYKKALPRVSVLR</sequence>
<dbReference type="Gramene" id="TRITD4Av1G262150.1">
    <property type="protein sequence ID" value="TRITD4Av1G262150.1"/>
    <property type="gene ID" value="TRITD4Av1G262150"/>
</dbReference>
<organism evidence="2 3">
    <name type="scientific">Triticum turgidum subsp. durum</name>
    <name type="common">Durum wheat</name>
    <name type="synonym">Triticum durum</name>
    <dbReference type="NCBI Taxonomy" id="4567"/>
    <lineage>
        <taxon>Eukaryota</taxon>
        <taxon>Viridiplantae</taxon>
        <taxon>Streptophyta</taxon>
        <taxon>Embryophyta</taxon>
        <taxon>Tracheophyta</taxon>
        <taxon>Spermatophyta</taxon>
        <taxon>Magnoliopsida</taxon>
        <taxon>Liliopsida</taxon>
        <taxon>Poales</taxon>
        <taxon>Poaceae</taxon>
        <taxon>BOP clade</taxon>
        <taxon>Pooideae</taxon>
        <taxon>Triticodae</taxon>
        <taxon>Triticeae</taxon>
        <taxon>Triticinae</taxon>
        <taxon>Triticum</taxon>
    </lineage>
</organism>
<name>A0A9R0W663_TRITD</name>
<dbReference type="Gene3D" id="3.80.10.10">
    <property type="entry name" value="Ribonuclease Inhibitor"/>
    <property type="match status" value="1"/>
</dbReference>
<accession>A0A9R0W663</accession>
<proteinExistence type="predicted"/>
<gene>
    <name evidence="2" type="ORF">TRITD_4Av1G262150</name>
</gene>